<evidence type="ECO:0000259" key="7">
    <source>
        <dbReference type="Pfam" id="PF08281"/>
    </source>
</evidence>
<keyword evidence="4" id="KW-0238">DNA-binding</keyword>
<dbReference type="InterPro" id="IPR014284">
    <property type="entry name" value="RNA_pol_sigma-70_dom"/>
</dbReference>
<dbReference type="SUPFAM" id="SSF88946">
    <property type="entry name" value="Sigma2 domain of RNA polymerase sigma factors"/>
    <property type="match status" value="1"/>
</dbReference>
<dbReference type="CDD" id="cd06171">
    <property type="entry name" value="Sigma70_r4"/>
    <property type="match status" value="1"/>
</dbReference>
<evidence type="ECO:0000313" key="9">
    <source>
        <dbReference type="Proteomes" id="UP000019140"/>
    </source>
</evidence>
<evidence type="ECO:0000256" key="4">
    <source>
        <dbReference type="ARBA" id="ARBA00023125"/>
    </source>
</evidence>
<evidence type="ECO:0000256" key="5">
    <source>
        <dbReference type="ARBA" id="ARBA00023163"/>
    </source>
</evidence>
<dbReference type="InterPro" id="IPR013325">
    <property type="entry name" value="RNA_pol_sigma_r2"/>
</dbReference>
<dbReference type="HOGENOM" id="CLU_047691_3_0_7"/>
<accession>W4LEP9</accession>
<dbReference type="InterPro" id="IPR039425">
    <property type="entry name" value="RNA_pol_sigma-70-like"/>
</dbReference>
<dbReference type="EMBL" id="AZHX01002220">
    <property type="protein sequence ID" value="ETW96180.1"/>
    <property type="molecule type" value="Genomic_DNA"/>
</dbReference>
<evidence type="ECO:0008006" key="10">
    <source>
        <dbReference type="Google" id="ProtNLM"/>
    </source>
</evidence>
<protein>
    <recommendedName>
        <fullName evidence="10">RNA polymerase subunit sigma-24</fullName>
    </recommendedName>
</protein>
<evidence type="ECO:0000256" key="1">
    <source>
        <dbReference type="ARBA" id="ARBA00010641"/>
    </source>
</evidence>
<dbReference type="InterPro" id="IPR007627">
    <property type="entry name" value="RNA_pol_sigma70_r2"/>
</dbReference>
<dbReference type="PANTHER" id="PTHR43133">
    <property type="entry name" value="RNA POLYMERASE ECF-TYPE SIGMA FACTO"/>
    <property type="match status" value="1"/>
</dbReference>
<dbReference type="InterPro" id="IPR036388">
    <property type="entry name" value="WH-like_DNA-bd_sf"/>
</dbReference>
<keyword evidence="5" id="KW-0804">Transcription</keyword>
<dbReference type="AlphaFoldDB" id="W4LEP9"/>
<feature type="domain" description="RNA polymerase sigma factor 70 region 4 type 2" evidence="7">
    <location>
        <begin position="141"/>
        <end position="193"/>
    </location>
</feature>
<dbReference type="InterPro" id="IPR013249">
    <property type="entry name" value="RNA_pol_sigma70_r4_t2"/>
</dbReference>
<name>W4LEP9_9BACT</name>
<keyword evidence="9" id="KW-1185">Reference proteome</keyword>
<dbReference type="GO" id="GO:0006352">
    <property type="term" value="P:DNA-templated transcription initiation"/>
    <property type="evidence" value="ECO:0007669"/>
    <property type="project" value="InterPro"/>
</dbReference>
<dbReference type="GO" id="GO:0003677">
    <property type="term" value="F:DNA binding"/>
    <property type="evidence" value="ECO:0007669"/>
    <property type="project" value="UniProtKB-KW"/>
</dbReference>
<dbReference type="SUPFAM" id="SSF88659">
    <property type="entry name" value="Sigma3 and sigma4 domains of RNA polymerase sigma factors"/>
    <property type="match status" value="1"/>
</dbReference>
<dbReference type="Gene3D" id="1.10.1740.10">
    <property type="match status" value="1"/>
</dbReference>
<dbReference type="Gene3D" id="1.10.10.10">
    <property type="entry name" value="Winged helix-like DNA-binding domain superfamily/Winged helix DNA-binding domain"/>
    <property type="match status" value="1"/>
</dbReference>
<dbReference type="Proteomes" id="UP000019140">
    <property type="component" value="Unassembled WGS sequence"/>
</dbReference>
<evidence type="ECO:0000313" key="8">
    <source>
        <dbReference type="EMBL" id="ETW96180.1"/>
    </source>
</evidence>
<sequence>MSEASYERPSDTDTHVLIERLQAGHVDAFEDLFERYSPRVYRQAMHFLGNEAEAEEIMQDVFLTLYEKANTFRGDAAVSTWLYRLTANTAISRLRRRSRRQEVPLDVYLPQFSDDGHHLERPVTDWSDDIEHAMVREESRQLLRDAIDKLRPLDKAVVVLSDLEELPQRETADILGLSLAAVKARLHRARLFLRGQLATSLGSAPA</sequence>
<dbReference type="NCBIfam" id="TIGR02937">
    <property type="entry name" value="sigma70-ECF"/>
    <property type="match status" value="1"/>
</dbReference>
<comment type="caution">
    <text evidence="8">The sequence shown here is derived from an EMBL/GenBank/DDBJ whole genome shotgun (WGS) entry which is preliminary data.</text>
</comment>
<evidence type="ECO:0000256" key="2">
    <source>
        <dbReference type="ARBA" id="ARBA00023015"/>
    </source>
</evidence>
<dbReference type="InterPro" id="IPR013324">
    <property type="entry name" value="RNA_pol_sigma_r3/r4-like"/>
</dbReference>
<organism evidence="8 9">
    <name type="scientific">Candidatus Entotheonella gemina</name>
    <dbReference type="NCBI Taxonomy" id="1429439"/>
    <lineage>
        <taxon>Bacteria</taxon>
        <taxon>Pseudomonadati</taxon>
        <taxon>Nitrospinota/Tectimicrobiota group</taxon>
        <taxon>Candidatus Tectimicrobiota</taxon>
        <taxon>Candidatus Entotheonellia</taxon>
        <taxon>Candidatus Entotheonellales</taxon>
        <taxon>Candidatus Entotheonellaceae</taxon>
        <taxon>Candidatus Entotheonella</taxon>
    </lineage>
</organism>
<evidence type="ECO:0000259" key="6">
    <source>
        <dbReference type="Pfam" id="PF04542"/>
    </source>
</evidence>
<dbReference type="Pfam" id="PF08281">
    <property type="entry name" value="Sigma70_r4_2"/>
    <property type="match status" value="1"/>
</dbReference>
<evidence type="ECO:0000256" key="3">
    <source>
        <dbReference type="ARBA" id="ARBA00023082"/>
    </source>
</evidence>
<proteinExistence type="inferred from homology"/>
<dbReference type="PANTHER" id="PTHR43133:SF8">
    <property type="entry name" value="RNA POLYMERASE SIGMA FACTOR HI_1459-RELATED"/>
    <property type="match status" value="1"/>
</dbReference>
<dbReference type="Pfam" id="PF04542">
    <property type="entry name" value="Sigma70_r2"/>
    <property type="match status" value="1"/>
</dbReference>
<keyword evidence="3" id="KW-0731">Sigma factor</keyword>
<feature type="domain" description="RNA polymerase sigma-70 region 2" evidence="6">
    <location>
        <begin position="32"/>
        <end position="100"/>
    </location>
</feature>
<keyword evidence="2" id="KW-0805">Transcription regulation</keyword>
<gene>
    <name evidence="8" type="ORF">ETSY2_46890</name>
</gene>
<comment type="similarity">
    <text evidence="1">Belongs to the sigma-70 factor family. ECF subfamily.</text>
</comment>
<dbReference type="GO" id="GO:0016987">
    <property type="term" value="F:sigma factor activity"/>
    <property type="evidence" value="ECO:0007669"/>
    <property type="project" value="UniProtKB-KW"/>
</dbReference>
<reference evidence="8 9" key="1">
    <citation type="journal article" date="2014" name="Nature">
        <title>An environmental bacterial taxon with a large and distinct metabolic repertoire.</title>
        <authorList>
            <person name="Wilson M.C."/>
            <person name="Mori T."/>
            <person name="Ruckert C."/>
            <person name="Uria A.R."/>
            <person name="Helf M.J."/>
            <person name="Takada K."/>
            <person name="Gernert C."/>
            <person name="Steffens U.A."/>
            <person name="Heycke N."/>
            <person name="Schmitt S."/>
            <person name="Rinke C."/>
            <person name="Helfrich E.J."/>
            <person name="Brachmann A.O."/>
            <person name="Gurgui C."/>
            <person name="Wakimoto T."/>
            <person name="Kracht M."/>
            <person name="Crusemann M."/>
            <person name="Hentschel U."/>
            <person name="Abe I."/>
            <person name="Matsunaga S."/>
            <person name="Kalinowski J."/>
            <person name="Takeyama H."/>
            <person name="Piel J."/>
        </authorList>
    </citation>
    <scope>NUCLEOTIDE SEQUENCE [LARGE SCALE GENOMIC DNA]</scope>
    <source>
        <strain evidence="9">TSY2</strain>
    </source>
</reference>